<reference evidence="1 2" key="1">
    <citation type="submission" date="2018-11" db="EMBL/GenBank/DDBJ databases">
        <title>Genome sequencing and assembly of Anaerosphaera sp. nov., GS7-6-2.</title>
        <authorList>
            <person name="Rettenmaier R."/>
            <person name="Liebl W."/>
            <person name="Zverlov V."/>
        </authorList>
    </citation>
    <scope>NUCLEOTIDE SEQUENCE [LARGE SCALE GENOMIC DNA]</scope>
    <source>
        <strain evidence="1 2">GS7-6-2</strain>
    </source>
</reference>
<organism evidence="1 2">
    <name type="scientific">Anaerosphaera multitolerans</name>
    <dbReference type="NCBI Taxonomy" id="2487351"/>
    <lineage>
        <taxon>Bacteria</taxon>
        <taxon>Bacillati</taxon>
        <taxon>Bacillota</taxon>
        <taxon>Tissierellia</taxon>
        <taxon>Tissierellales</taxon>
        <taxon>Peptoniphilaceae</taxon>
        <taxon>Anaerosphaera</taxon>
    </lineage>
</organism>
<dbReference type="EMBL" id="RLIH01000002">
    <property type="protein sequence ID" value="RVU55414.1"/>
    <property type="molecule type" value="Genomic_DNA"/>
</dbReference>
<evidence type="ECO:0000313" key="2">
    <source>
        <dbReference type="Proteomes" id="UP000288812"/>
    </source>
</evidence>
<dbReference type="InterPro" id="IPR006450">
    <property type="entry name" value="Phage_HK97_gp6-like"/>
</dbReference>
<dbReference type="NCBIfam" id="TIGR01560">
    <property type="entry name" value="put_DNA_pack"/>
    <property type="match status" value="1"/>
</dbReference>
<proteinExistence type="predicted"/>
<keyword evidence="2" id="KW-1185">Reference proteome</keyword>
<dbReference type="Proteomes" id="UP000288812">
    <property type="component" value="Unassembled WGS sequence"/>
</dbReference>
<gene>
    <name evidence="1" type="ORF">EF514_01405</name>
</gene>
<dbReference type="Gene3D" id="1.10.3230.30">
    <property type="entry name" value="Phage gp6-like head-tail connector protein"/>
    <property type="match status" value="1"/>
</dbReference>
<dbReference type="AlphaFoldDB" id="A0A437S977"/>
<sequence>MNAEDLLYPLKENLVVEHDADDPLMLRCLSSAISYAEGYQKKGPDYYLTHPMTESTKQAVIVLASFFYESRDGSTAGFFSDSPEAARQVWETVKLLLQGDKDVIL</sequence>
<dbReference type="RefSeq" id="WP_127723076.1">
    <property type="nucleotide sequence ID" value="NZ_RLIH01000002.1"/>
</dbReference>
<comment type="caution">
    <text evidence="1">The sequence shown here is derived from an EMBL/GenBank/DDBJ whole genome shotgun (WGS) entry which is preliminary data.</text>
</comment>
<protein>
    <submittedName>
        <fullName evidence="1">Phage gp6-like head-tail connector protein</fullName>
    </submittedName>
</protein>
<dbReference type="CDD" id="cd08054">
    <property type="entry name" value="gp6"/>
    <property type="match status" value="1"/>
</dbReference>
<accession>A0A437S977</accession>
<name>A0A437S977_9FIRM</name>
<dbReference type="OrthoDB" id="3078342at2"/>
<evidence type="ECO:0000313" key="1">
    <source>
        <dbReference type="EMBL" id="RVU55414.1"/>
    </source>
</evidence>